<evidence type="ECO:0000313" key="9">
    <source>
        <dbReference type="Proteomes" id="UP000632289"/>
    </source>
</evidence>
<organism evidence="8 9">
    <name type="scientific">Streptomyces chumphonensis</name>
    <dbReference type="NCBI Taxonomy" id="1214925"/>
    <lineage>
        <taxon>Bacteria</taxon>
        <taxon>Bacillati</taxon>
        <taxon>Actinomycetota</taxon>
        <taxon>Actinomycetes</taxon>
        <taxon>Kitasatosporales</taxon>
        <taxon>Streptomycetaceae</taxon>
        <taxon>Streptomyces</taxon>
    </lineage>
</organism>
<proteinExistence type="predicted"/>
<feature type="transmembrane region" description="Helical" evidence="6">
    <location>
        <begin position="185"/>
        <end position="207"/>
    </location>
</feature>
<comment type="subcellular location">
    <subcellularLocation>
        <location evidence="1">Cell membrane</location>
        <topology evidence="1">Multi-pass membrane protein</topology>
    </subcellularLocation>
</comment>
<dbReference type="AlphaFoldDB" id="A0A927IBC2"/>
<feature type="transmembrane region" description="Helical" evidence="6">
    <location>
        <begin position="250"/>
        <end position="273"/>
    </location>
</feature>
<feature type="region of interest" description="Disordered" evidence="5">
    <location>
        <begin position="1"/>
        <end position="23"/>
    </location>
</feature>
<dbReference type="RefSeq" id="WP_191208091.1">
    <property type="nucleotide sequence ID" value="NZ_BAABKL010000039.1"/>
</dbReference>
<feature type="transmembrane region" description="Helical" evidence="6">
    <location>
        <begin position="29"/>
        <end position="48"/>
    </location>
</feature>
<feature type="compositionally biased region" description="Pro residues" evidence="5">
    <location>
        <begin position="8"/>
        <end position="20"/>
    </location>
</feature>
<feature type="transmembrane region" description="Helical" evidence="6">
    <location>
        <begin position="102"/>
        <end position="120"/>
    </location>
</feature>
<keyword evidence="4 6" id="KW-0472">Membrane</keyword>
<evidence type="ECO:0000259" key="7">
    <source>
        <dbReference type="PROSITE" id="PS50850"/>
    </source>
</evidence>
<dbReference type="CDD" id="cd17355">
    <property type="entry name" value="MFS_YcxA_like"/>
    <property type="match status" value="1"/>
</dbReference>
<evidence type="ECO:0000256" key="3">
    <source>
        <dbReference type="ARBA" id="ARBA00022989"/>
    </source>
</evidence>
<dbReference type="Pfam" id="PF07690">
    <property type="entry name" value="MFS_1"/>
    <property type="match status" value="1"/>
</dbReference>
<dbReference type="SUPFAM" id="SSF103473">
    <property type="entry name" value="MFS general substrate transporter"/>
    <property type="match status" value="1"/>
</dbReference>
<accession>A0A927IBC2</accession>
<dbReference type="GO" id="GO:0022857">
    <property type="term" value="F:transmembrane transporter activity"/>
    <property type="evidence" value="ECO:0007669"/>
    <property type="project" value="InterPro"/>
</dbReference>
<evidence type="ECO:0000256" key="2">
    <source>
        <dbReference type="ARBA" id="ARBA00022692"/>
    </source>
</evidence>
<keyword evidence="3 6" id="KW-1133">Transmembrane helix</keyword>
<comment type="caution">
    <text evidence="8">The sequence shown here is derived from an EMBL/GenBank/DDBJ whole genome shotgun (WGS) entry which is preliminary data.</text>
</comment>
<dbReference type="EMBL" id="JACXYU010000001">
    <property type="protein sequence ID" value="MBD3930872.1"/>
    <property type="molecule type" value="Genomic_DNA"/>
</dbReference>
<feature type="transmembrane region" description="Helical" evidence="6">
    <location>
        <begin position="377"/>
        <end position="396"/>
    </location>
</feature>
<feature type="transmembrane region" description="Helical" evidence="6">
    <location>
        <begin position="408"/>
        <end position="427"/>
    </location>
</feature>
<sequence>MTSLTTPAPAPATPPQPPSGPRRTRLHRAWWVAAVAALAITVTGALSGLPGLLVDPLHEEYDWSRGSIGFAVSVNMVLYGLTAPFAAALMDRFGMRRVVSGALVLMAAGAALTPTMTAAWQLTLYWGLLVGLGTGSLAMAFAATVTLRWFVHRRGLVTGALASASVVGQTVFLPGLAWITENLGWRPSVVTVGLAALTVAPLAALLLRDHPADVGLPPYGAPRVVPRTPPVPGAARRTLRVLRRASRTPTFWLLAGAFAICGASTNGILWTHFTPAAHDHGMPTTVAASLLAALGLCNVAGTLLSGWLTDRYDARRLLAAYFAGRGVLLLALPALLAPTVQPPLMVFVVLFGLLDLATVPPVIALCREHYGADSAIVFGWVSTGHQVGAAVIAVLGGVARDVFGSYDLVWVAVGTLCAPAVLLSLVVRRAAAA</sequence>
<dbReference type="InterPro" id="IPR036259">
    <property type="entry name" value="MFS_trans_sf"/>
</dbReference>
<dbReference type="InterPro" id="IPR050327">
    <property type="entry name" value="Proton-linked_MCT"/>
</dbReference>
<reference evidence="8" key="1">
    <citation type="submission" date="2020-09" db="EMBL/GenBank/DDBJ databases">
        <title>Secondary metabolite and genome analysis of marine Streptomyces chumphonensis KK1-2T.</title>
        <authorList>
            <person name="Phongsopitanun W."/>
            <person name="Kanchanasin P."/>
            <person name="Pittayakhajonwut P."/>
            <person name="Suwanborirux K."/>
            <person name="Tanasupawat S."/>
        </authorList>
    </citation>
    <scope>NUCLEOTIDE SEQUENCE</scope>
    <source>
        <strain evidence="8">KK1-2</strain>
    </source>
</reference>
<evidence type="ECO:0000256" key="6">
    <source>
        <dbReference type="SAM" id="Phobius"/>
    </source>
</evidence>
<feature type="transmembrane region" description="Helical" evidence="6">
    <location>
        <begin position="126"/>
        <end position="150"/>
    </location>
</feature>
<keyword evidence="2 6" id="KW-0812">Transmembrane</keyword>
<dbReference type="InterPro" id="IPR011701">
    <property type="entry name" value="MFS"/>
</dbReference>
<dbReference type="Gene3D" id="1.20.1250.20">
    <property type="entry name" value="MFS general substrate transporter like domains"/>
    <property type="match status" value="2"/>
</dbReference>
<evidence type="ECO:0000313" key="8">
    <source>
        <dbReference type="EMBL" id="MBD3930872.1"/>
    </source>
</evidence>
<feature type="transmembrane region" description="Helical" evidence="6">
    <location>
        <begin position="344"/>
        <end position="365"/>
    </location>
</feature>
<feature type="transmembrane region" description="Helical" evidence="6">
    <location>
        <begin position="285"/>
        <end position="306"/>
    </location>
</feature>
<dbReference type="PANTHER" id="PTHR11360">
    <property type="entry name" value="MONOCARBOXYLATE TRANSPORTER"/>
    <property type="match status" value="1"/>
</dbReference>
<gene>
    <name evidence="8" type="ORF">IF129_04745</name>
</gene>
<dbReference type="InterPro" id="IPR020846">
    <property type="entry name" value="MFS_dom"/>
</dbReference>
<protein>
    <submittedName>
        <fullName evidence="8">MFS transporter</fullName>
    </submittedName>
</protein>
<dbReference type="PROSITE" id="PS50850">
    <property type="entry name" value="MFS"/>
    <property type="match status" value="1"/>
</dbReference>
<dbReference type="GO" id="GO:0005886">
    <property type="term" value="C:plasma membrane"/>
    <property type="evidence" value="ECO:0007669"/>
    <property type="project" value="UniProtKB-SubCell"/>
</dbReference>
<evidence type="ECO:0000256" key="5">
    <source>
        <dbReference type="SAM" id="MobiDB-lite"/>
    </source>
</evidence>
<feature type="transmembrane region" description="Helical" evidence="6">
    <location>
        <begin position="157"/>
        <end position="179"/>
    </location>
</feature>
<feature type="domain" description="Major facilitator superfamily (MFS) profile" evidence="7">
    <location>
        <begin position="32"/>
        <end position="432"/>
    </location>
</feature>
<keyword evidence="9" id="KW-1185">Reference proteome</keyword>
<feature type="transmembrane region" description="Helical" evidence="6">
    <location>
        <begin position="68"/>
        <end position="90"/>
    </location>
</feature>
<evidence type="ECO:0000256" key="1">
    <source>
        <dbReference type="ARBA" id="ARBA00004651"/>
    </source>
</evidence>
<evidence type="ECO:0000256" key="4">
    <source>
        <dbReference type="ARBA" id="ARBA00023136"/>
    </source>
</evidence>
<name>A0A927IBC2_9ACTN</name>
<dbReference type="Proteomes" id="UP000632289">
    <property type="component" value="Unassembled WGS sequence"/>
</dbReference>
<feature type="transmembrane region" description="Helical" evidence="6">
    <location>
        <begin position="318"/>
        <end position="338"/>
    </location>
</feature>
<dbReference type="PANTHER" id="PTHR11360:SF284">
    <property type="entry name" value="EG:103B4.3 PROTEIN-RELATED"/>
    <property type="match status" value="1"/>
</dbReference>